<evidence type="ECO:0000313" key="2">
    <source>
        <dbReference type="Proteomes" id="UP000838756"/>
    </source>
</evidence>
<gene>
    <name evidence="1" type="primary">jg6720</name>
    <name evidence="1" type="ORF">PAEG_LOCUS25616</name>
</gene>
<dbReference type="AlphaFoldDB" id="A0A8S4SED0"/>
<dbReference type="Proteomes" id="UP000838756">
    <property type="component" value="Unassembled WGS sequence"/>
</dbReference>
<dbReference type="EMBL" id="CAKXAJ010026337">
    <property type="protein sequence ID" value="CAH2267021.1"/>
    <property type="molecule type" value="Genomic_DNA"/>
</dbReference>
<protein>
    <submittedName>
        <fullName evidence="1">Jg6720 protein</fullName>
    </submittedName>
</protein>
<evidence type="ECO:0000313" key="1">
    <source>
        <dbReference type="EMBL" id="CAH2267021.1"/>
    </source>
</evidence>
<reference evidence="1" key="1">
    <citation type="submission" date="2022-03" db="EMBL/GenBank/DDBJ databases">
        <authorList>
            <person name="Lindestad O."/>
        </authorList>
    </citation>
    <scope>NUCLEOTIDE SEQUENCE</scope>
</reference>
<comment type="caution">
    <text evidence="1">The sequence shown here is derived from an EMBL/GenBank/DDBJ whole genome shotgun (WGS) entry which is preliminary data.</text>
</comment>
<organism evidence="1 2">
    <name type="scientific">Pararge aegeria aegeria</name>
    <dbReference type="NCBI Taxonomy" id="348720"/>
    <lineage>
        <taxon>Eukaryota</taxon>
        <taxon>Metazoa</taxon>
        <taxon>Ecdysozoa</taxon>
        <taxon>Arthropoda</taxon>
        <taxon>Hexapoda</taxon>
        <taxon>Insecta</taxon>
        <taxon>Pterygota</taxon>
        <taxon>Neoptera</taxon>
        <taxon>Endopterygota</taxon>
        <taxon>Lepidoptera</taxon>
        <taxon>Glossata</taxon>
        <taxon>Ditrysia</taxon>
        <taxon>Papilionoidea</taxon>
        <taxon>Nymphalidae</taxon>
        <taxon>Satyrinae</taxon>
        <taxon>Satyrini</taxon>
        <taxon>Parargina</taxon>
        <taxon>Pararge</taxon>
    </lineage>
</organism>
<accession>A0A8S4SED0</accession>
<keyword evidence="2" id="KW-1185">Reference proteome</keyword>
<name>A0A8S4SED0_9NEOP</name>
<sequence length="79" mass="8884">MGGAHSSENRWTLGFQGVGVATPHRLTHCWSTPIQVDTRHQASRGEPLDISGIESWSLERPTKDQQWSSIVVDLMMRLL</sequence>
<proteinExistence type="predicted"/>